<accession>A0A4Z1FAV7</accession>
<evidence type="ECO:0000313" key="1">
    <source>
        <dbReference type="EMBL" id="TGO21924.1"/>
    </source>
</evidence>
<name>A0A4Z1FAV7_9HELO</name>
<dbReference type="AlphaFoldDB" id="A0A4Z1FAV7"/>
<dbReference type="EMBL" id="PQXI01000192">
    <property type="protein sequence ID" value="TGO21924.1"/>
    <property type="molecule type" value="Genomic_DNA"/>
</dbReference>
<keyword evidence="2" id="KW-1185">Reference proteome</keyword>
<reference evidence="1 2" key="1">
    <citation type="submission" date="2017-12" db="EMBL/GenBank/DDBJ databases">
        <title>Comparative genomics of Botrytis spp.</title>
        <authorList>
            <person name="Valero-Jimenez C.A."/>
            <person name="Tapia P."/>
            <person name="Veloso J."/>
            <person name="Silva-Moreno E."/>
            <person name="Staats M."/>
            <person name="Valdes J.H."/>
            <person name="Van Kan J.A.L."/>
        </authorList>
    </citation>
    <scope>NUCLEOTIDE SEQUENCE [LARGE SCALE GENOMIC DNA]</scope>
    <source>
        <strain evidence="1 2">Bp0003</strain>
    </source>
</reference>
<protein>
    <submittedName>
        <fullName evidence="1">Uncharacterized protein</fullName>
    </submittedName>
</protein>
<sequence>MEKGDEEVILPTLAYRENEKTGDFFRLFKRDLRADGENWEVQLSHLYQGYTVVSVVISFRPRESGWIDTMLRAKPHVLALSGQLSIKSEEQFSTKIVKASASVTENKTAILIVGRDTMRNQLLVLVPSSLLREVLEEPHIYPPFQEFHDNFQAIARVPPPLDFISAVERFSMIRHIYLPVQEFHDNFPAIARVVQKEHLNAPYRVRDQTSPLDSGLSHPIKPTTIETDPPPETSPAYIAATSLSSKSAAVFAVPGQYPSMSSTSPVWVLVVWPSPSKASPHDDYTLEKYGDIHVLRWDSYHKSLEETSAFWVIISALEMISKSSLRHSTEFKKQISLHAFQNPSKAKQEEGKAFGTLSSWLWEWGRESFPLPPQTLRQNEHNDAIRAQLSRSNFDKLGMSKVSPYVPVFLKSFIRSLAKMNLMMRQEANFPDRVLASFNYRNYFRGSVFLGSRKYQSSEAQFFISPPDISRERDYIRPARQKSQGLLKILSGDI</sequence>
<proteinExistence type="predicted"/>
<gene>
    <name evidence="1" type="ORF">BPAE_0193g00100</name>
</gene>
<organism evidence="1 2">
    <name type="scientific">Botrytis paeoniae</name>
    <dbReference type="NCBI Taxonomy" id="278948"/>
    <lineage>
        <taxon>Eukaryota</taxon>
        <taxon>Fungi</taxon>
        <taxon>Dikarya</taxon>
        <taxon>Ascomycota</taxon>
        <taxon>Pezizomycotina</taxon>
        <taxon>Leotiomycetes</taxon>
        <taxon>Helotiales</taxon>
        <taxon>Sclerotiniaceae</taxon>
        <taxon>Botrytis</taxon>
    </lineage>
</organism>
<evidence type="ECO:0000313" key="2">
    <source>
        <dbReference type="Proteomes" id="UP000297910"/>
    </source>
</evidence>
<comment type="caution">
    <text evidence="1">The sequence shown here is derived from an EMBL/GenBank/DDBJ whole genome shotgun (WGS) entry which is preliminary data.</text>
</comment>
<dbReference type="Proteomes" id="UP000297910">
    <property type="component" value="Unassembled WGS sequence"/>
</dbReference>